<proteinExistence type="inferred from homology"/>
<sequence length="99" mass="12171">MPHNIHQYYVYILTNHKNGTLYIGMTNNLQRRVQEHKSGKLKGFTQRYGLHILVYYEFHQYVSNAILREKQLKKWKRSWKIRLIEEQNPHWVDLAKGWF</sequence>
<name>A0A444VMA7_9FLAO</name>
<dbReference type="CDD" id="cd10448">
    <property type="entry name" value="GIY-YIG_unchar_3"/>
    <property type="match status" value="1"/>
</dbReference>
<organism evidence="3 4">
    <name type="scientific">Flagellimonas olearia</name>
    <dbReference type="NCBI Taxonomy" id="552546"/>
    <lineage>
        <taxon>Bacteria</taxon>
        <taxon>Pseudomonadati</taxon>
        <taxon>Bacteroidota</taxon>
        <taxon>Flavobacteriia</taxon>
        <taxon>Flavobacteriales</taxon>
        <taxon>Flavobacteriaceae</taxon>
        <taxon>Flagellimonas</taxon>
    </lineage>
</organism>
<comment type="similarity">
    <text evidence="1">Belongs to the UPF0213 family.</text>
</comment>
<dbReference type="PROSITE" id="PS50164">
    <property type="entry name" value="GIY_YIG"/>
    <property type="match status" value="1"/>
</dbReference>
<dbReference type="SUPFAM" id="SSF82771">
    <property type="entry name" value="GIY-YIG endonuclease"/>
    <property type="match status" value="1"/>
</dbReference>
<comment type="caution">
    <text evidence="3">The sequence shown here is derived from an EMBL/GenBank/DDBJ whole genome shotgun (WGS) entry which is preliminary data.</text>
</comment>
<keyword evidence="4" id="KW-1185">Reference proteome</keyword>
<dbReference type="PANTHER" id="PTHR34477">
    <property type="entry name" value="UPF0213 PROTEIN YHBQ"/>
    <property type="match status" value="1"/>
</dbReference>
<feature type="domain" description="GIY-YIG" evidence="2">
    <location>
        <begin position="6"/>
        <end position="82"/>
    </location>
</feature>
<evidence type="ECO:0000259" key="2">
    <source>
        <dbReference type="PROSITE" id="PS50164"/>
    </source>
</evidence>
<dbReference type="EMBL" id="JJMP01000003">
    <property type="protein sequence ID" value="RYC51903.1"/>
    <property type="molecule type" value="Genomic_DNA"/>
</dbReference>
<dbReference type="PANTHER" id="PTHR34477:SF5">
    <property type="entry name" value="BSL5627 PROTEIN"/>
    <property type="match status" value="1"/>
</dbReference>
<evidence type="ECO:0000313" key="4">
    <source>
        <dbReference type="Proteomes" id="UP000290261"/>
    </source>
</evidence>
<dbReference type="SMART" id="SM00465">
    <property type="entry name" value="GIYc"/>
    <property type="match status" value="1"/>
</dbReference>
<dbReference type="AlphaFoldDB" id="A0A444VMA7"/>
<dbReference type="InterPro" id="IPR050190">
    <property type="entry name" value="UPF0213_domain"/>
</dbReference>
<dbReference type="Proteomes" id="UP000290261">
    <property type="component" value="Unassembled WGS sequence"/>
</dbReference>
<reference evidence="3 4" key="1">
    <citation type="submission" date="2014-04" db="EMBL/GenBank/DDBJ databases">
        <title>Whole genome of Muricauda olearia.</title>
        <authorList>
            <person name="Zhang X.-H."/>
            <person name="Tang K."/>
        </authorList>
    </citation>
    <scope>NUCLEOTIDE SEQUENCE [LARGE SCALE GENOMIC DNA]</scope>
    <source>
        <strain evidence="3 4">Th120</strain>
    </source>
</reference>
<dbReference type="InterPro" id="IPR000305">
    <property type="entry name" value="GIY-YIG_endonuc"/>
</dbReference>
<evidence type="ECO:0000256" key="1">
    <source>
        <dbReference type="ARBA" id="ARBA00007435"/>
    </source>
</evidence>
<dbReference type="Pfam" id="PF01541">
    <property type="entry name" value="GIY-YIG"/>
    <property type="match status" value="1"/>
</dbReference>
<evidence type="ECO:0000313" key="3">
    <source>
        <dbReference type="EMBL" id="RYC51903.1"/>
    </source>
</evidence>
<dbReference type="Gene3D" id="3.40.1440.10">
    <property type="entry name" value="GIY-YIG endonuclease"/>
    <property type="match status" value="1"/>
</dbReference>
<dbReference type="InterPro" id="IPR035901">
    <property type="entry name" value="GIY-YIG_endonuc_sf"/>
</dbReference>
<protein>
    <recommendedName>
        <fullName evidence="2">GIY-YIG domain-containing protein</fullName>
    </recommendedName>
</protein>
<gene>
    <name evidence="3" type="ORF">DN53_08435</name>
</gene>
<accession>A0A444VMA7</accession>